<dbReference type="PANTHER" id="PTHR10925:SF5">
    <property type="entry name" value="RNA CYTIDINE ACETYLTRANSFERASE"/>
    <property type="match status" value="1"/>
</dbReference>
<comment type="function">
    <text evidence="9">RNA cytidine acetyltransferase with specificity toward both 18S rRNA and tRNAs. Catalyzes the formation of N(4)-acetylcytidine (ac4C) in 18S rRNA. Required for early nucleolar cleavages of precursor rRNA at sites A0, A1 and A2 during 18S rRNA synthesis. Catalyzes the formation of ac4C in serine and leucine tRNAs. Requires the tRNA-binding adapter protein TAN1 for full tRNA acetyltransferase activity but not for 18S rRNA acetylation.</text>
</comment>
<keyword evidence="8 9" id="KW-0012">Acyltransferase</keyword>
<evidence type="ECO:0000256" key="9">
    <source>
        <dbReference type="HAMAP-Rule" id="MF_03211"/>
    </source>
</evidence>
<evidence type="ECO:0000256" key="1">
    <source>
        <dbReference type="ARBA" id="ARBA00004604"/>
    </source>
</evidence>
<evidence type="ECO:0000256" key="5">
    <source>
        <dbReference type="ARBA" id="ARBA00022741"/>
    </source>
</evidence>
<protein>
    <recommendedName>
        <fullName evidence="9">RNA cytidine acetyltransferase</fullName>
        <ecNumber evidence="9">2.3.1.-</ecNumber>
    </recommendedName>
    <alternativeName>
        <fullName evidence="9">18S rRNA cytosine acetyltransferase</fullName>
    </alternativeName>
</protein>
<evidence type="ECO:0000256" key="3">
    <source>
        <dbReference type="ARBA" id="ARBA00022679"/>
    </source>
</evidence>
<comment type="subcellular location">
    <subcellularLocation>
        <location evidence="1 9">Nucleus</location>
        <location evidence="1 9">Nucleolus</location>
    </subcellularLocation>
</comment>
<comment type="catalytic activity">
    <reaction evidence="9">
        <text>a cytidine in 18S rRNA + acetyl-CoA + ATP + H2O = an N(4)-acetylcytidine in 18S rRNA + ADP + phosphate + CoA + H(+)</text>
        <dbReference type="Rhea" id="RHEA:51424"/>
        <dbReference type="Rhea" id="RHEA-COMP:13575"/>
        <dbReference type="Rhea" id="RHEA-COMP:13576"/>
        <dbReference type="ChEBI" id="CHEBI:15377"/>
        <dbReference type="ChEBI" id="CHEBI:15378"/>
        <dbReference type="ChEBI" id="CHEBI:30616"/>
        <dbReference type="ChEBI" id="CHEBI:43474"/>
        <dbReference type="ChEBI" id="CHEBI:57287"/>
        <dbReference type="ChEBI" id="CHEBI:57288"/>
        <dbReference type="ChEBI" id="CHEBI:74900"/>
        <dbReference type="ChEBI" id="CHEBI:82748"/>
        <dbReference type="ChEBI" id="CHEBI:456216"/>
    </reaction>
</comment>
<dbReference type="GO" id="GO:0005730">
    <property type="term" value="C:nucleolus"/>
    <property type="evidence" value="ECO:0007669"/>
    <property type="project" value="UniProtKB-SubCell"/>
</dbReference>
<dbReference type="HAMAP" id="MF_03211">
    <property type="entry name" value="RNA_acetyltr_Nat10"/>
    <property type="match status" value="1"/>
</dbReference>
<dbReference type="InterPro" id="IPR027992">
    <property type="entry name" value="tRNA_bind_dom"/>
</dbReference>
<reference evidence="15" key="1">
    <citation type="journal article" date="2014" name="Genome Announc.">
        <title>Draft genome sequence of Rhodosporidium toruloides CECT1137, an oleaginous yeast of biotechnological interest.</title>
        <authorList>
            <person name="Morin N."/>
            <person name="Calcas X."/>
            <person name="Devillers H."/>
            <person name="Durrens P."/>
            <person name="Sherman D.J."/>
            <person name="Nicaud J.-M."/>
            <person name="Neuveglise C."/>
        </authorList>
    </citation>
    <scope>NUCLEOTIDE SEQUENCE</scope>
    <source>
        <strain evidence="15">CECT1137</strain>
    </source>
</reference>
<feature type="binding site" evidence="9">
    <location>
        <begin position="678"/>
        <end position="684"/>
    </location>
    <ligand>
        <name>acetyl-CoA</name>
        <dbReference type="ChEBI" id="CHEBI:57288"/>
    </ligand>
</feature>
<dbReference type="GO" id="GO:1904812">
    <property type="term" value="P:rRNA acetylation involved in maturation of SSU-rRNA"/>
    <property type="evidence" value="ECO:0007669"/>
    <property type="project" value="InterPro"/>
</dbReference>
<keyword evidence="7 9" id="KW-0539">Nucleus</keyword>
<dbReference type="Pfam" id="PF13718">
    <property type="entry name" value="GNAT_acetyltr_2"/>
    <property type="match status" value="1"/>
</dbReference>
<feature type="region of interest" description="Disordered" evidence="10">
    <location>
        <begin position="469"/>
        <end position="490"/>
    </location>
</feature>
<evidence type="ECO:0000256" key="8">
    <source>
        <dbReference type="ARBA" id="ARBA00023315"/>
    </source>
</evidence>
<dbReference type="OrthoDB" id="10067491at2759"/>
<feature type="compositionally biased region" description="Polar residues" evidence="10">
    <location>
        <begin position="1059"/>
        <end position="1075"/>
    </location>
</feature>
<keyword evidence="5 9" id="KW-0547">Nucleotide-binding</keyword>
<dbReference type="Gene3D" id="3.40.50.300">
    <property type="entry name" value="P-loop containing nucleotide triphosphate hydrolases"/>
    <property type="match status" value="1"/>
</dbReference>
<dbReference type="Pfam" id="PF13725">
    <property type="entry name" value="tRNA_bind_2"/>
    <property type="match status" value="1"/>
</dbReference>
<evidence type="ECO:0000256" key="7">
    <source>
        <dbReference type="ARBA" id="ARBA00023242"/>
    </source>
</evidence>
<evidence type="ECO:0000259" key="11">
    <source>
        <dbReference type="Pfam" id="PF05127"/>
    </source>
</evidence>
<organism evidence="15">
    <name type="scientific">Rhodotorula toruloides</name>
    <name type="common">Yeast</name>
    <name type="synonym">Rhodosporidium toruloides</name>
    <dbReference type="NCBI Taxonomy" id="5286"/>
    <lineage>
        <taxon>Eukaryota</taxon>
        <taxon>Fungi</taxon>
        <taxon>Dikarya</taxon>
        <taxon>Basidiomycota</taxon>
        <taxon>Pucciniomycotina</taxon>
        <taxon>Microbotryomycetes</taxon>
        <taxon>Sporidiobolales</taxon>
        <taxon>Sporidiobolaceae</taxon>
        <taxon>Rhodotorula</taxon>
    </lineage>
</organism>
<dbReference type="GO" id="GO:1990883">
    <property type="term" value="F:18S rRNA cytidine N-acetyltransferase activity"/>
    <property type="evidence" value="ECO:0007669"/>
    <property type="project" value="TreeGrafter"/>
</dbReference>
<dbReference type="InterPro" id="IPR007807">
    <property type="entry name" value="TcmA/NAT10_helicase"/>
</dbReference>
<feature type="compositionally biased region" description="Basic residues" evidence="10">
    <location>
        <begin position="1094"/>
        <end position="1104"/>
    </location>
</feature>
<dbReference type="EC" id="2.3.1.-" evidence="9"/>
<dbReference type="GO" id="GO:0000049">
    <property type="term" value="F:tRNA binding"/>
    <property type="evidence" value="ECO:0007669"/>
    <property type="project" value="TreeGrafter"/>
</dbReference>
<evidence type="ECO:0000256" key="10">
    <source>
        <dbReference type="SAM" id="MobiDB-lite"/>
    </source>
</evidence>
<feature type="domain" description="Possible tRNA binding" evidence="14">
    <location>
        <begin position="809"/>
        <end position="1048"/>
    </location>
</feature>
<feature type="domain" description="TcmA/NAT10 helicase" evidence="11">
    <location>
        <begin position="312"/>
        <end position="527"/>
    </location>
</feature>
<keyword evidence="3 9" id="KW-0808">Transferase</keyword>
<dbReference type="InterPro" id="IPR033688">
    <property type="entry name" value="NAT10"/>
</dbReference>
<name>A0A061BNT8_RHOTO</name>
<feature type="domain" description="TmcA/NAT10 N-terminal" evidence="12">
    <location>
        <begin position="17"/>
        <end position="222"/>
    </location>
</feature>
<feature type="region of interest" description="Disordered" evidence="10">
    <location>
        <begin position="1059"/>
        <end position="1104"/>
    </location>
</feature>
<dbReference type="GO" id="GO:0005524">
    <property type="term" value="F:ATP binding"/>
    <property type="evidence" value="ECO:0007669"/>
    <property type="project" value="UniProtKB-UniRule"/>
</dbReference>
<dbReference type="InterPro" id="IPR032672">
    <property type="entry name" value="TmcA/NAT10/Kre33"/>
</dbReference>
<dbReference type="GO" id="GO:0051391">
    <property type="term" value="P:tRNA acetylation"/>
    <property type="evidence" value="ECO:0007669"/>
    <property type="project" value="UniProtKB-UniRule"/>
</dbReference>
<keyword evidence="4 9" id="KW-0819">tRNA processing</keyword>
<dbReference type="Gene3D" id="3.40.630.30">
    <property type="match status" value="1"/>
</dbReference>
<dbReference type="InterPro" id="IPR013562">
    <property type="entry name" value="TmcA/NAT10_N"/>
</dbReference>
<comment type="similarity">
    <text evidence="9">Belongs to the RNA cytidine acetyltransferase family. NAT10 subfamily.</text>
</comment>
<feature type="binding site" evidence="9">
    <location>
        <begin position="317"/>
        <end position="326"/>
    </location>
    <ligand>
        <name>ATP</name>
        <dbReference type="ChEBI" id="CHEBI:30616"/>
    </ligand>
</feature>
<evidence type="ECO:0000256" key="6">
    <source>
        <dbReference type="ARBA" id="ARBA00022840"/>
    </source>
</evidence>
<evidence type="ECO:0000256" key="2">
    <source>
        <dbReference type="ARBA" id="ARBA00022552"/>
    </source>
</evidence>
<comment type="subunit">
    <text evidence="9">Interacts with TAN1.</text>
</comment>
<accession>A0A061BNT8</accession>
<gene>
    <name evidence="9" type="primary">NAT10</name>
    <name evidence="15" type="ORF">RHTO0S_29e00958g</name>
</gene>
<dbReference type="GO" id="GO:0051392">
    <property type="term" value="F:tRNA cytidine N4-acetyltransferase activity"/>
    <property type="evidence" value="ECO:0007669"/>
    <property type="project" value="RHEA"/>
</dbReference>
<dbReference type="InterPro" id="IPR027417">
    <property type="entry name" value="P-loop_NTPase"/>
</dbReference>
<dbReference type="GO" id="GO:0030686">
    <property type="term" value="C:90S preribosome"/>
    <property type="evidence" value="ECO:0007669"/>
    <property type="project" value="TreeGrafter"/>
</dbReference>
<keyword evidence="2 9" id="KW-0698">rRNA processing</keyword>
<proteinExistence type="inferred from homology"/>
<evidence type="ECO:0000259" key="13">
    <source>
        <dbReference type="Pfam" id="PF13718"/>
    </source>
</evidence>
<dbReference type="EMBL" id="LK052964">
    <property type="protein sequence ID" value="CDR49661.1"/>
    <property type="molecule type" value="Genomic_DNA"/>
</dbReference>
<dbReference type="Pfam" id="PF08351">
    <property type="entry name" value="TmcA_N"/>
    <property type="match status" value="1"/>
</dbReference>
<feature type="domain" description="N-acetyltransferase" evidence="13">
    <location>
        <begin position="570"/>
        <end position="799"/>
    </location>
</feature>
<dbReference type="InterPro" id="IPR000182">
    <property type="entry name" value="GNAT_dom"/>
</dbReference>
<keyword evidence="6 9" id="KW-0067">ATP-binding</keyword>
<evidence type="ECO:0000259" key="12">
    <source>
        <dbReference type="Pfam" id="PF08351"/>
    </source>
</evidence>
<dbReference type="AlphaFoldDB" id="A0A061BNT8"/>
<dbReference type="Pfam" id="PF05127">
    <property type="entry name" value="NAT10_TcmA_helicase"/>
    <property type="match status" value="1"/>
</dbReference>
<comment type="catalytic activity">
    <reaction evidence="9">
        <text>a cytidine in tRNA + acetyl-CoA + ATP + H2O = an N(4)-acetylcytidine in tRNA + ADP + phosphate + CoA + H(+)</text>
        <dbReference type="Rhea" id="RHEA:53876"/>
        <dbReference type="Rhea" id="RHEA-COMP:13670"/>
        <dbReference type="Rhea" id="RHEA-COMP:13671"/>
        <dbReference type="ChEBI" id="CHEBI:15377"/>
        <dbReference type="ChEBI" id="CHEBI:15378"/>
        <dbReference type="ChEBI" id="CHEBI:30616"/>
        <dbReference type="ChEBI" id="CHEBI:43474"/>
        <dbReference type="ChEBI" id="CHEBI:57287"/>
        <dbReference type="ChEBI" id="CHEBI:57288"/>
        <dbReference type="ChEBI" id="CHEBI:74900"/>
        <dbReference type="ChEBI" id="CHEBI:82748"/>
        <dbReference type="ChEBI" id="CHEBI:456216"/>
    </reaction>
</comment>
<feature type="binding site" evidence="9">
    <location>
        <position position="772"/>
    </location>
    <ligand>
        <name>acetyl-CoA</name>
        <dbReference type="ChEBI" id="CHEBI:57288"/>
    </ligand>
</feature>
<feature type="binding site" evidence="9">
    <location>
        <position position="509"/>
    </location>
    <ligand>
        <name>ATP</name>
        <dbReference type="ChEBI" id="CHEBI:30616"/>
    </ligand>
</feature>
<sequence>MSGANATGKKKVLDSRIPALIANGLITNHRSFFLMVGDRSKLQQQVVNLHFLLSQSVAGLANPTDAQKKNPRPNVLWCYRKDLGFSTHRKQRESKVKREVKKGKRELGELDPFELFVSVTDVRYTYYKDTHKILGQTFNMLVLQDFEAVTPNLLARTIETVEGGGIVVCLLQGMSSLRELYSMTMDVHSRYRSSMSDASPVARFNERFLLSLGNNSSCLVVDDELNVLPISAGKDIVPLDPDLGVGVARSSSKGKRREQEGEAELRALKESMADTKGIGDVLAEARTLDQAKAILTFTDAITSKSLSQTVSLTAARGRGKSAALGLSIALAILHGYSNVFVTSPSPENLKTLFEFIFKGFDKLGWEEHLDYDIVQSTNPEWKGAVVRVNIFRQHRQTIQYIQPQDFHVLGQAELVVIDEAAAIPLPLVRSLLGPYLVFMASTINGYEGTGRSLSLKLLQQLREMSRPASALSAPAANGDGAGAKGSSSSSSTLSVARTLKEIKLSTPIRYAPGDDIEKWLNQLLCLDATIATPSKKTLQGCPHPSTCELFYVNRDTLFSYHPASEVFLQRMMSLYVASHYKNSPNDLQLMSDAPGHHLFVLLPPLKEGDNSLPEPLVVVQVALEGNISKQSVLDNLSRGKMAGGDLIPWTITQQFQDDDFASLSGARVVRIAVHPDYAKMGYGSRTLQALNSFYSGELLNLDEVQAELEVETFEDVAKVEKNASLQTDRIGIRDASKMPPLLQRLSERQPENLDYLGTSYGITPSLFKFWKRAGFVPLYMRQTQNELTGEHSCIMIRGLNKNTDEASRWLGAFANDFRKRFITLLSFKFREFGSITALSILEGASALDTADSRRTLVSTDVRDSFSPFDLKRLESYGNNMLDYHVILDLLPGLASLYFARRFPEDVKLSGVQSSILCALGLQRKSVEDIESELQLPVAQTLALFVKVIRKLTKSLQEILKADVARTLPTEDAAAAAAARILPAANGSSGEVSGVATQLSNKDAIAKELEEEGNEVLKQLKEQQREVIDSLDLKQYAIGGSKDEWAAAEAQVAAKVLGSKQSLSSTVSIKNPNSTKALKRKGPEQEEGKSGAGGKAKKDKKRRKQ</sequence>
<evidence type="ECO:0000256" key="4">
    <source>
        <dbReference type="ARBA" id="ARBA00022694"/>
    </source>
</evidence>
<evidence type="ECO:0000313" key="15">
    <source>
        <dbReference type="EMBL" id="CDR49661.1"/>
    </source>
</evidence>
<feature type="binding site" evidence="9">
    <location>
        <begin position="671"/>
        <end position="673"/>
    </location>
    <ligand>
        <name>acetyl-CoA</name>
        <dbReference type="ChEBI" id="CHEBI:57288"/>
    </ligand>
</feature>
<dbReference type="Gene3D" id="3.40.50.11040">
    <property type="match status" value="1"/>
</dbReference>
<evidence type="ECO:0000259" key="14">
    <source>
        <dbReference type="Pfam" id="PF13725"/>
    </source>
</evidence>
<dbReference type="PANTHER" id="PTHR10925">
    <property type="entry name" value="N-ACETYLTRANSFERASE 10"/>
    <property type="match status" value="1"/>
</dbReference>